<dbReference type="AlphaFoldDB" id="A6K0Q5"/>
<dbReference type="Proteomes" id="UP000234681">
    <property type="component" value="Chromosome 4"/>
</dbReference>
<protein>
    <submittedName>
        <fullName evidence="1">RCG52387, isoform CRA_c</fullName>
    </submittedName>
</protein>
<sequence length="80" mass="8689">MGLARALGLSRISKILTHNSAAELGSPSRLPLNETKWTWNRDFNILSGNYRSLVSSVAVVYGVGVSKLHTIAGHKRSLLT</sequence>
<organism evidence="1 2">
    <name type="scientific">Rattus norvegicus</name>
    <name type="common">Rat</name>
    <dbReference type="NCBI Taxonomy" id="10116"/>
    <lineage>
        <taxon>Eukaryota</taxon>
        <taxon>Metazoa</taxon>
        <taxon>Chordata</taxon>
        <taxon>Craniata</taxon>
        <taxon>Vertebrata</taxon>
        <taxon>Euteleostomi</taxon>
        <taxon>Mammalia</taxon>
        <taxon>Eutheria</taxon>
        <taxon>Euarchontoglires</taxon>
        <taxon>Glires</taxon>
        <taxon>Rodentia</taxon>
        <taxon>Myomorpha</taxon>
        <taxon>Muroidea</taxon>
        <taxon>Muridae</taxon>
        <taxon>Murinae</taxon>
        <taxon>Rattus</taxon>
    </lineage>
</organism>
<name>A6K0Q5_RAT</name>
<evidence type="ECO:0000313" key="1">
    <source>
        <dbReference type="EMBL" id="EDL88162.1"/>
    </source>
</evidence>
<proteinExistence type="predicted"/>
<feature type="non-terminal residue" evidence="1">
    <location>
        <position position="80"/>
    </location>
</feature>
<gene>
    <name evidence="1" type="ORF">rCG_52387</name>
</gene>
<dbReference type="EMBL" id="CH474011">
    <property type="protein sequence ID" value="EDL88162.1"/>
    <property type="molecule type" value="Genomic_DNA"/>
</dbReference>
<reference evidence="1 2" key="1">
    <citation type="submission" date="2005-09" db="EMBL/GenBank/DDBJ databases">
        <authorList>
            <person name="Mural R.J."/>
            <person name="Li P.W."/>
            <person name="Adams M.D."/>
            <person name="Amanatides P.G."/>
            <person name="Baden-Tillson H."/>
            <person name="Barnstead M."/>
            <person name="Chin S.H."/>
            <person name="Dew I."/>
            <person name="Evans C.A."/>
            <person name="Ferriera S."/>
            <person name="Flanigan M."/>
            <person name="Fosler C."/>
            <person name="Glodek A."/>
            <person name="Gu Z."/>
            <person name="Holt R.A."/>
            <person name="Jennings D."/>
            <person name="Kraft C.L."/>
            <person name="Lu F."/>
            <person name="Nguyen T."/>
            <person name="Nusskern D.R."/>
            <person name="Pfannkoch C.M."/>
            <person name="Sitter C."/>
            <person name="Sutton G.G."/>
            <person name="Venter J.C."/>
            <person name="Wang Z."/>
            <person name="Woodage T."/>
            <person name="Zheng X.H."/>
            <person name="Zhong F."/>
        </authorList>
    </citation>
    <scope>NUCLEOTIDE SEQUENCE [LARGE SCALE GENOMIC DNA]</scope>
    <source>
        <strain>BN</strain>
        <strain evidence="2">Sprague-Dawley</strain>
    </source>
</reference>
<evidence type="ECO:0000313" key="2">
    <source>
        <dbReference type="Proteomes" id="UP000234681"/>
    </source>
</evidence>
<accession>A6K0Q5</accession>